<evidence type="ECO:0000313" key="2">
    <source>
        <dbReference type="Ensembl" id="ENSCINP00000031035.1"/>
    </source>
</evidence>
<dbReference type="InParanoid" id="H2XN02"/>
<reference evidence="3" key="1">
    <citation type="journal article" date="2002" name="Science">
        <title>The draft genome of Ciona intestinalis: insights into chordate and vertebrate origins.</title>
        <authorList>
            <person name="Dehal P."/>
            <person name="Satou Y."/>
            <person name="Campbell R.K."/>
            <person name="Chapman J."/>
            <person name="Degnan B."/>
            <person name="De Tomaso A."/>
            <person name="Davidson B."/>
            <person name="Di Gregorio A."/>
            <person name="Gelpke M."/>
            <person name="Goodstein D.M."/>
            <person name="Harafuji N."/>
            <person name="Hastings K.E."/>
            <person name="Ho I."/>
            <person name="Hotta K."/>
            <person name="Huang W."/>
            <person name="Kawashima T."/>
            <person name="Lemaire P."/>
            <person name="Martinez D."/>
            <person name="Meinertzhagen I.A."/>
            <person name="Necula S."/>
            <person name="Nonaka M."/>
            <person name="Putnam N."/>
            <person name="Rash S."/>
            <person name="Saiga H."/>
            <person name="Satake M."/>
            <person name="Terry A."/>
            <person name="Yamada L."/>
            <person name="Wang H.G."/>
            <person name="Awazu S."/>
            <person name="Azumi K."/>
            <person name="Boore J."/>
            <person name="Branno M."/>
            <person name="Chin-Bow S."/>
            <person name="DeSantis R."/>
            <person name="Doyle S."/>
            <person name="Francino P."/>
            <person name="Keys D.N."/>
            <person name="Haga S."/>
            <person name="Hayashi H."/>
            <person name="Hino K."/>
            <person name="Imai K.S."/>
            <person name="Inaba K."/>
            <person name="Kano S."/>
            <person name="Kobayashi K."/>
            <person name="Kobayashi M."/>
            <person name="Lee B.I."/>
            <person name="Makabe K.W."/>
            <person name="Manohar C."/>
            <person name="Matassi G."/>
            <person name="Medina M."/>
            <person name="Mochizuki Y."/>
            <person name="Mount S."/>
            <person name="Morishita T."/>
            <person name="Miura S."/>
            <person name="Nakayama A."/>
            <person name="Nishizaka S."/>
            <person name="Nomoto H."/>
            <person name="Ohta F."/>
            <person name="Oishi K."/>
            <person name="Rigoutsos I."/>
            <person name="Sano M."/>
            <person name="Sasaki A."/>
            <person name="Sasakura Y."/>
            <person name="Shoguchi E."/>
            <person name="Shin-i T."/>
            <person name="Spagnuolo A."/>
            <person name="Stainier D."/>
            <person name="Suzuki M.M."/>
            <person name="Tassy O."/>
            <person name="Takatori N."/>
            <person name="Tokuoka M."/>
            <person name="Yagi K."/>
            <person name="Yoshizaki F."/>
            <person name="Wada S."/>
            <person name="Zhang C."/>
            <person name="Hyatt P.D."/>
            <person name="Larimer F."/>
            <person name="Detter C."/>
            <person name="Doggett N."/>
            <person name="Glavina T."/>
            <person name="Hawkins T."/>
            <person name="Richardson P."/>
            <person name="Lucas S."/>
            <person name="Kohara Y."/>
            <person name="Levine M."/>
            <person name="Satoh N."/>
            <person name="Rokhsar D.S."/>
        </authorList>
    </citation>
    <scope>NUCLEOTIDE SEQUENCE [LARGE SCALE GENOMIC DNA]</scope>
</reference>
<keyword evidence="3" id="KW-1185">Reference proteome</keyword>
<reference evidence="2" key="3">
    <citation type="submission" date="2025-08" db="UniProtKB">
        <authorList>
            <consortium name="Ensembl"/>
        </authorList>
    </citation>
    <scope>IDENTIFICATION</scope>
</reference>
<evidence type="ECO:0000256" key="1">
    <source>
        <dbReference type="SAM" id="Phobius"/>
    </source>
</evidence>
<dbReference type="EMBL" id="EAAA01000674">
    <property type="status" value="NOT_ANNOTATED_CDS"/>
    <property type="molecule type" value="Genomic_DNA"/>
</dbReference>
<organism evidence="2 3">
    <name type="scientific">Ciona intestinalis</name>
    <name type="common">Transparent sea squirt</name>
    <name type="synonym">Ascidia intestinalis</name>
    <dbReference type="NCBI Taxonomy" id="7719"/>
    <lineage>
        <taxon>Eukaryota</taxon>
        <taxon>Metazoa</taxon>
        <taxon>Chordata</taxon>
        <taxon>Tunicata</taxon>
        <taxon>Ascidiacea</taxon>
        <taxon>Phlebobranchia</taxon>
        <taxon>Cionidae</taxon>
        <taxon>Ciona</taxon>
    </lineage>
</organism>
<evidence type="ECO:0008006" key="4">
    <source>
        <dbReference type="Google" id="ProtNLM"/>
    </source>
</evidence>
<reference evidence="2" key="2">
    <citation type="journal article" date="2008" name="Genome Biol.">
        <title>Improved genome assembly and evidence-based global gene model set for the chordate Ciona intestinalis: new insight into intron and operon populations.</title>
        <authorList>
            <person name="Satou Y."/>
            <person name="Mineta K."/>
            <person name="Ogasawara M."/>
            <person name="Sasakura Y."/>
            <person name="Shoguchi E."/>
            <person name="Ueno K."/>
            <person name="Yamada L."/>
            <person name="Matsumoto J."/>
            <person name="Wasserscheid J."/>
            <person name="Dewar K."/>
            <person name="Wiley G.B."/>
            <person name="Macmil S.L."/>
            <person name="Roe B.A."/>
            <person name="Zeller R.W."/>
            <person name="Hastings K.E."/>
            <person name="Lemaire P."/>
            <person name="Lindquist E."/>
            <person name="Endo T."/>
            <person name="Hotta K."/>
            <person name="Inaba K."/>
        </authorList>
    </citation>
    <scope>NUCLEOTIDE SEQUENCE [LARGE SCALE GENOMIC DNA]</scope>
    <source>
        <strain evidence="2">wild type</strain>
    </source>
</reference>
<protein>
    <recommendedName>
        <fullName evidence="4">Transmembrane protein</fullName>
    </recommendedName>
</protein>
<sequence>MDVSFDSLPVDERSLEFGYLSLNLRTKPLFVSDFLLSAMFSICSLFCLFCVVCFPVFTRSLECGSFTAGCIFPNPFPLF</sequence>
<keyword evidence="1" id="KW-0812">Transmembrane</keyword>
<dbReference type="Ensembl" id="ENSCINT00000036195.1">
    <property type="protein sequence ID" value="ENSCINP00000031035.1"/>
    <property type="gene ID" value="ENSCING00000019557.1"/>
</dbReference>
<reference evidence="2" key="4">
    <citation type="submission" date="2025-09" db="UniProtKB">
        <authorList>
            <consortium name="Ensembl"/>
        </authorList>
    </citation>
    <scope>IDENTIFICATION</scope>
</reference>
<keyword evidence="1" id="KW-0472">Membrane</keyword>
<evidence type="ECO:0000313" key="3">
    <source>
        <dbReference type="Proteomes" id="UP000008144"/>
    </source>
</evidence>
<feature type="transmembrane region" description="Helical" evidence="1">
    <location>
        <begin position="34"/>
        <end position="57"/>
    </location>
</feature>
<dbReference type="AlphaFoldDB" id="H2XN02"/>
<dbReference type="Proteomes" id="UP000008144">
    <property type="component" value="Chromosome 11"/>
</dbReference>
<accession>H2XN02</accession>
<name>H2XN02_CIOIN</name>
<proteinExistence type="predicted"/>
<dbReference type="HOGENOM" id="CLU_2612105_0_0_1"/>
<keyword evidence="1" id="KW-1133">Transmembrane helix</keyword>